<dbReference type="Gene3D" id="1.10.101.10">
    <property type="entry name" value="PGBD-like superfamily/PGBD"/>
    <property type="match status" value="2"/>
</dbReference>
<feature type="domain" description="MurNAc-LAA" evidence="2">
    <location>
        <begin position="261"/>
        <end position="376"/>
    </location>
</feature>
<dbReference type="PANTHER" id="PTHR30404">
    <property type="entry name" value="N-ACETYLMURAMOYL-L-ALANINE AMIDASE"/>
    <property type="match status" value="1"/>
</dbReference>
<dbReference type="SMR" id="Q6NEA1"/>
<dbReference type="PANTHER" id="PTHR30404:SF0">
    <property type="entry name" value="N-ACETYLMURAMOYL-L-ALANINE AMIDASE AMIC"/>
    <property type="match status" value="1"/>
</dbReference>
<dbReference type="InterPro" id="IPR002508">
    <property type="entry name" value="MurNAc-LAA_cat"/>
</dbReference>
<gene>
    <name evidence="3" type="ordered locus">DIP2375</name>
</gene>
<dbReference type="Pfam" id="PF01471">
    <property type="entry name" value="PG_binding_1"/>
    <property type="match status" value="1"/>
</dbReference>
<dbReference type="AlphaFoldDB" id="Q6NEA1"/>
<dbReference type="SUPFAM" id="SSF53187">
    <property type="entry name" value="Zn-dependent exopeptidases"/>
    <property type="match status" value="1"/>
</dbReference>
<evidence type="ECO:0000259" key="2">
    <source>
        <dbReference type="SMART" id="SM00646"/>
    </source>
</evidence>
<dbReference type="HOGENOM" id="CLU_049583_0_0_11"/>
<dbReference type="InterPro" id="IPR050695">
    <property type="entry name" value="N-acetylmuramoyl_amidase_3"/>
</dbReference>
<reference evidence="3 4" key="1">
    <citation type="journal article" date="2003" name="Nucleic Acids Res.">
        <title>The complete genome sequence and analysis of Corynebacterium diphtheriae NCTC13129.</title>
        <authorList>
            <person name="Cerdeno-Tarraga A.M."/>
            <person name="Efstratiou A."/>
            <person name="Dover L.G."/>
            <person name="Holden M.T.G."/>
            <person name="Pallen M."/>
            <person name="Bentley S.D."/>
            <person name="Besra G.S."/>
            <person name="Churcher C."/>
            <person name="James K.D."/>
            <person name="De Zoysa A."/>
            <person name="Chillingworth T."/>
            <person name="Cronin A."/>
            <person name="Dowd L."/>
            <person name="Feltwell T."/>
            <person name="Hamlin N."/>
            <person name="Holroyd S."/>
            <person name="Jagels K."/>
            <person name="Moule S."/>
            <person name="Quail M.A."/>
            <person name="Rabbinowitsch E."/>
            <person name="Rutherford K."/>
            <person name="Thomson N.R."/>
            <person name="Unwin L."/>
            <person name="Whitehead S."/>
            <person name="Barrell B.G.Parkhill.J."/>
        </authorList>
    </citation>
    <scope>NUCLEOTIDE SEQUENCE [LARGE SCALE GENOMIC DNA]</scope>
    <source>
        <strain evidence="4">ATCC 700971 / NCTC 13129 / Biotype gravis</strain>
    </source>
</reference>
<keyword evidence="1 3" id="KW-0378">Hydrolase</keyword>
<name>Q6NEA1_CORDI</name>
<dbReference type="InterPro" id="IPR002477">
    <property type="entry name" value="Peptidoglycan-bd-like"/>
</dbReference>
<proteinExistence type="predicted"/>
<protein>
    <submittedName>
        <fullName evidence="3">Hydrolase</fullName>
    </submittedName>
</protein>
<evidence type="ECO:0000256" key="1">
    <source>
        <dbReference type="ARBA" id="ARBA00022801"/>
    </source>
</evidence>
<evidence type="ECO:0000313" key="4">
    <source>
        <dbReference type="Proteomes" id="UP000002198"/>
    </source>
</evidence>
<dbReference type="KEGG" id="cdi:DIP2375"/>
<dbReference type="GO" id="GO:0008745">
    <property type="term" value="F:N-acetylmuramoyl-L-alanine amidase activity"/>
    <property type="evidence" value="ECO:0007669"/>
    <property type="project" value="InterPro"/>
</dbReference>
<dbReference type="STRING" id="257309.DIP2375"/>
<organism evidence="3 4">
    <name type="scientific">Corynebacterium diphtheriae (strain ATCC 700971 / NCTC 13129 / Biotype gravis)</name>
    <dbReference type="NCBI Taxonomy" id="257309"/>
    <lineage>
        <taxon>Bacteria</taxon>
        <taxon>Bacillati</taxon>
        <taxon>Actinomycetota</taxon>
        <taxon>Actinomycetes</taxon>
        <taxon>Mycobacteriales</taxon>
        <taxon>Corynebacteriaceae</taxon>
        <taxon>Corynebacterium</taxon>
    </lineage>
</organism>
<dbReference type="Pfam" id="PF01520">
    <property type="entry name" value="Amidase_3"/>
    <property type="match status" value="1"/>
</dbReference>
<sequence length="402" mass="44166">MHLAKERSSVSGTLRVGDRSPRIAEVRTALTRLGLLEGTTKNLEQTKSDTFTDSETLFDEDLALALQGFQQARGIIASGEINEITLKLLREASYSLGARVLSFEPNNIFVGDDVVQLQHQLQELGFYTDRVDGRFGELTYTSLVNYQLNYGLNPDGICGPETIRAFGRLGRRITGGSPHALRERERVRDAGPMLAGKRVVIDPGFGGADKGQVVRGPYGDITEEEIIWDLAGRIEGRMIAAGMETIVSRPRQDSPSLKGRADIANAFGADVMISLQCDKYPNDKANGVASFYFGSEMGSSSLTGEMLSGFIQREISARTDLVNCGNHGRTWDLLRITEMPTVEVVLGYLTNPHDVAILTDPEQRDAIAEAIVVAVKRLYLLDDDDQPTGTYRFSEMLEQGLL</sequence>
<dbReference type="SUPFAM" id="SSF47090">
    <property type="entry name" value="PGBD-like"/>
    <property type="match status" value="2"/>
</dbReference>
<accession>Q6NEA1</accession>
<dbReference type="CDD" id="cd02696">
    <property type="entry name" value="MurNAc-LAA"/>
    <property type="match status" value="1"/>
</dbReference>
<dbReference type="Gene3D" id="3.40.630.40">
    <property type="entry name" value="Zn-dependent exopeptidases"/>
    <property type="match status" value="1"/>
</dbReference>
<dbReference type="Proteomes" id="UP000002198">
    <property type="component" value="Chromosome"/>
</dbReference>
<keyword evidence="4" id="KW-1185">Reference proteome</keyword>
<dbReference type="GO" id="GO:0030288">
    <property type="term" value="C:outer membrane-bounded periplasmic space"/>
    <property type="evidence" value="ECO:0007669"/>
    <property type="project" value="TreeGrafter"/>
</dbReference>
<dbReference type="InterPro" id="IPR036365">
    <property type="entry name" value="PGBD-like_sf"/>
</dbReference>
<evidence type="ECO:0000313" key="3">
    <source>
        <dbReference type="EMBL" id="CAE50897.1"/>
    </source>
</evidence>
<dbReference type="GO" id="GO:0009253">
    <property type="term" value="P:peptidoglycan catabolic process"/>
    <property type="evidence" value="ECO:0007669"/>
    <property type="project" value="InterPro"/>
</dbReference>
<dbReference type="SMART" id="SM00646">
    <property type="entry name" value="Ami_3"/>
    <property type="match status" value="1"/>
</dbReference>
<dbReference type="InterPro" id="IPR036366">
    <property type="entry name" value="PGBDSf"/>
</dbReference>
<dbReference type="EMBL" id="BX248361">
    <property type="protein sequence ID" value="CAE50897.1"/>
    <property type="molecule type" value="Genomic_DNA"/>
</dbReference>